<dbReference type="EMBL" id="CM037152">
    <property type="protein sequence ID" value="KAH7832827.1"/>
    <property type="molecule type" value="Genomic_DNA"/>
</dbReference>
<organism evidence="1 2">
    <name type="scientific">Vaccinium darrowii</name>
    <dbReference type="NCBI Taxonomy" id="229202"/>
    <lineage>
        <taxon>Eukaryota</taxon>
        <taxon>Viridiplantae</taxon>
        <taxon>Streptophyta</taxon>
        <taxon>Embryophyta</taxon>
        <taxon>Tracheophyta</taxon>
        <taxon>Spermatophyta</taxon>
        <taxon>Magnoliopsida</taxon>
        <taxon>eudicotyledons</taxon>
        <taxon>Gunneridae</taxon>
        <taxon>Pentapetalae</taxon>
        <taxon>asterids</taxon>
        <taxon>Ericales</taxon>
        <taxon>Ericaceae</taxon>
        <taxon>Vaccinioideae</taxon>
        <taxon>Vaccinieae</taxon>
        <taxon>Vaccinium</taxon>
    </lineage>
</organism>
<evidence type="ECO:0000313" key="1">
    <source>
        <dbReference type="EMBL" id="KAH7832827.1"/>
    </source>
</evidence>
<name>A0ACB7WWG5_9ERIC</name>
<dbReference type="Proteomes" id="UP000828048">
    <property type="component" value="Chromosome 2"/>
</dbReference>
<reference evidence="1 2" key="1">
    <citation type="journal article" date="2021" name="Hortic Res">
        <title>High-quality reference genome and annotation aids understanding of berry development for evergreen blueberry (Vaccinium darrowii).</title>
        <authorList>
            <person name="Yu J."/>
            <person name="Hulse-Kemp A.M."/>
            <person name="Babiker E."/>
            <person name="Staton M."/>
        </authorList>
    </citation>
    <scope>NUCLEOTIDE SEQUENCE [LARGE SCALE GENOMIC DNA]</scope>
    <source>
        <strain evidence="2">cv. NJ 8807/NJ 8810</strain>
        <tissue evidence="1">Young leaf</tissue>
    </source>
</reference>
<evidence type="ECO:0000313" key="2">
    <source>
        <dbReference type="Proteomes" id="UP000828048"/>
    </source>
</evidence>
<protein>
    <submittedName>
        <fullName evidence="1">Uncharacterized protein</fullName>
    </submittedName>
</protein>
<keyword evidence="2" id="KW-1185">Reference proteome</keyword>
<proteinExistence type="predicted"/>
<sequence>MEQPWYNACKVCNKKVIQGEQGMECTKCGNPNSEHYPRYLMKITVGDGERQLYITMFEAAEKITGCSVADFIKSKEDNTQAKLTEPLRHASGKTNIFWAKLDKMNDKDRTLGKIIAEEVQNDEDPERTEATGDFYHNNKTKKRIKVEKD</sequence>
<comment type="caution">
    <text evidence="1">The sequence shown here is derived from an EMBL/GenBank/DDBJ whole genome shotgun (WGS) entry which is preliminary data.</text>
</comment>
<gene>
    <name evidence="1" type="ORF">Vadar_000346</name>
</gene>
<accession>A0ACB7WWG5</accession>